<evidence type="ECO:0000313" key="2">
    <source>
        <dbReference type="EMBL" id="KXI29791.1"/>
    </source>
</evidence>
<accession>A0A136A3I4</accession>
<gene>
    <name evidence="2" type="ORF">AX660_07075</name>
</gene>
<evidence type="ECO:0000313" key="3">
    <source>
        <dbReference type="Proteomes" id="UP000070299"/>
    </source>
</evidence>
<dbReference type="STRING" id="1799789.AX660_07075"/>
<evidence type="ECO:0000256" key="1">
    <source>
        <dbReference type="SAM" id="MobiDB-lite"/>
    </source>
</evidence>
<protein>
    <submittedName>
        <fullName evidence="2">Uncharacterized protein</fullName>
    </submittedName>
</protein>
<dbReference type="EMBL" id="LSNE01000003">
    <property type="protein sequence ID" value="KXI29791.1"/>
    <property type="molecule type" value="Genomic_DNA"/>
</dbReference>
<feature type="compositionally biased region" description="Polar residues" evidence="1">
    <location>
        <begin position="47"/>
        <end position="57"/>
    </location>
</feature>
<dbReference type="AlphaFoldDB" id="A0A136A3I4"/>
<proteinExistence type="predicted"/>
<keyword evidence="3" id="KW-1185">Reference proteome</keyword>
<sequence length="63" mass="7042">MLRYKTNKPFILETEPLLAALTSPPPHNSNAKAYIDPAKDGQGADNFLQSPPQQKRNQVIHET</sequence>
<organism evidence="2 3">
    <name type="scientific">Paraglaciecola hydrolytica</name>
    <dbReference type="NCBI Taxonomy" id="1799789"/>
    <lineage>
        <taxon>Bacteria</taxon>
        <taxon>Pseudomonadati</taxon>
        <taxon>Pseudomonadota</taxon>
        <taxon>Gammaproteobacteria</taxon>
        <taxon>Alteromonadales</taxon>
        <taxon>Alteromonadaceae</taxon>
        <taxon>Paraglaciecola</taxon>
    </lineage>
</organism>
<feature type="region of interest" description="Disordered" evidence="1">
    <location>
        <begin position="20"/>
        <end position="63"/>
    </location>
</feature>
<reference evidence="3" key="1">
    <citation type="submission" date="2016-02" db="EMBL/GenBank/DDBJ databases">
        <authorList>
            <person name="Schultz-Johansen M."/>
            <person name="Glaring M.A."/>
            <person name="Bech P.K."/>
            <person name="Stougaard P."/>
        </authorList>
    </citation>
    <scope>NUCLEOTIDE SEQUENCE [LARGE SCALE GENOMIC DNA]</scope>
    <source>
        <strain evidence="3">S66</strain>
    </source>
</reference>
<name>A0A136A3I4_9ALTE</name>
<dbReference type="Proteomes" id="UP000070299">
    <property type="component" value="Unassembled WGS sequence"/>
</dbReference>
<comment type="caution">
    <text evidence="2">The sequence shown here is derived from an EMBL/GenBank/DDBJ whole genome shotgun (WGS) entry which is preliminary data.</text>
</comment>